<reference evidence="1 2" key="1">
    <citation type="submission" date="2018-11" db="EMBL/GenBank/DDBJ databases">
        <authorList>
            <person name="Lopez-Roques C."/>
            <person name="Donnadieu C."/>
            <person name="Bouchez O."/>
            <person name="Klopp C."/>
            <person name="Cabau C."/>
            <person name="Zahm M."/>
        </authorList>
    </citation>
    <scope>NUCLEOTIDE SEQUENCE [LARGE SCALE GENOMIC DNA]</scope>
    <source>
        <strain evidence="1">RS831</strain>
        <tissue evidence="1">Whole body</tissue>
    </source>
</reference>
<dbReference type="PANTHER" id="PTHR20873:SF0">
    <property type="entry name" value="L-SERYL-TRNA(SEC) KINASE"/>
    <property type="match status" value="1"/>
</dbReference>
<dbReference type="AlphaFoldDB" id="A0A437CAF3"/>
<proteinExistence type="predicted"/>
<dbReference type="Proteomes" id="UP000283210">
    <property type="component" value="Chromosome 19"/>
</dbReference>
<dbReference type="InterPro" id="IPR052648">
    <property type="entry name" value="Ser-tRNA(Sec)_kinase"/>
</dbReference>
<evidence type="ECO:0000313" key="2">
    <source>
        <dbReference type="Proteomes" id="UP000283210"/>
    </source>
</evidence>
<accession>A0A437CAF3</accession>
<dbReference type="PANTHER" id="PTHR20873">
    <property type="entry name" value="L-SERYL-TRNA(SEC) KINASE"/>
    <property type="match status" value="1"/>
</dbReference>
<dbReference type="Gene3D" id="3.40.50.300">
    <property type="entry name" value="P-loop containing nucleotide triphosphate hydrolases"/>
    <property type="match status" value="1"/>
</dbReference>
<keyword evidence="2" id="KW-1185">Reference proteome</keyword>
<reference evidence="1 2" key="2">
    <citation type="submission" date="2019-01" db="EMBL/GenBank/DDBJ databases">
        <title>A chromosome length genome reference of the Java medaka (oryzias javanicus).</title>
        <authorList>
            <person name="Herpin A."/>
            <person name="Takehana Y."/>
            <person name="Naruse K."/>
            <person name="Ansai S."/>
            <person name="Kawaguchi M."/>
        </authorList>
    </citation>
    <scope>NUCLEOTIDE SEQUENCE [LARGE SCALE GENOMIC DNA]</scope>
    <source>
        <strain evidence="1">RS831</strain>
        <tissue evidence="1">Whole body</tissue>
    </source>
</reference>
<name>A0A437CAF3_ORYJA</name>
<dbReference type="GO" id="GO:0000049">
    <property type="term" value="F:tRNA binding"/>
    <property type="evidence" value="ECO:0007669"/>
    <property type="project" value="TreeGrafter"/>
</dbReference>
<dbReference type="GO" id="GO:0016301">
    <property type="term" value="F:kinase activity"/>
    <property type="evidence" value="ECO:0007669"/>
    <property type="project" value="TreeGrafter"/>
</dbReference>
<dbReference type="EMBL" id="CM012455">
    <property type="protein sequence ID" value="RVE59737.1"/>
    <property type="molecule type" value="Genomic_DNA"/>
</dbReference>
<evidence type="ECO:0000313" key="1">
    <source>
        <dbReference type="EMBL" id="RVE59737.1"/>
    </source>
</evidence>
<dbReference type="InterPro" id="IPR027417">
    <property type="entry name" value="P-loop_NTPase"/>
</dbReference>
<organism evidence="1 2">
    <name type="scientific">Oryzias javanicus</name>
    <name type="common">Javanese ricefish</name>
    <name type="synonym">Aplocheilus javanicus</name>
    <dbReference type="NCBI Taxonomy" id="123683"/>
    <lineage>
        <taxon>Eukaryota</taxon>
        <taxon>Metazoa</taxon>
        <taxon>Chordata</taxon>
        <taxon>Craniata</taxon>
        <taxon>Vertebrata</taxon>
        <taxon>Euteleostomi</taxon>
        <taxon>Actinopterygii</taxon>
        <taxon>Neopterygii</taxon>
        <taxon>Teleostei</taxon>
        <taxon>Neoteleostei</taxon>
        <taxon>Acanthomorphata</taxon>
        <taxon>Ovalentaria</taxon>
        <taxon>Atherinomorphae</taxon>
        <taxon>Beloniformes</taxon>
        <taxon>Adrianichthyidae</taxon>
        <taxon>Oryziinae</taxon>
        <taxon>Oryzias</taxon>
    </lineage>
</organism>
<gene>
    <name evidence="1" type="ORF">OJAV_G00191550</name>
</gene>
<sequence>MHTEWKFHRRAVLQCIEQFLENPGGKMEQQSSSLINNAAWEKCIKSLLTSESLPSYGASFLFLLDDNFYYPSMRYEVFQLARKYSLGFCQIYCSVI</sequence>
<dbReference type="OrthoDB" id="9972657at2759"/>
<protein>
    <submittedName>
        <fullName evidence="1">Uncharacterized protein</fullName>
    </submittedName>
</protein>